<evidence type="ECO:0000313" key="1">
    <source>
        <dbReference type="EMBL" id="NKE73814.1"/>
    </source>
</evidence>
<proteinExistence type="predicted"/>
<accession>A0A7X6DUX2</accession>
<evidence type="ECO:0000313" key="2">
    <source>
        <dbReference type="Proteomes" id="UP000534783"/>
    </source>
</evidence>
<sequence>MALPKQLEEAATRLEEATWRIDQARNKPLSLESLQEWLNALTDFSLAQSEIHQLNNESIHEKLHELAGQVHLKFRSTGPQK</sequence>
<dbReference type="AlphaFoldDB" id="A0A7X6DUX2"/>
<organism evidence="1 2">
    <name type="scientific">Candidatus Manganitrophus noduliformans</name>
    <dbReference type="NCBI Taxonomy" id="2606439"/>
    <lineage>
        <taxon>Bacteria</taxon>
        <taxon>Pseudomonadati</taxon>
        <taxon>Nitrospirota</taxon>
        <taxon>Nitrospiria</taxon>
        <taxon>Candidatus Troglogloeales</taxon>
        <taxon>Candidatus Manganitrophaceae</taxon>
        <taxon>Candidatus Manganitrophus</taxon>
    </lineage>
</organism>
<reference evidence="1 2" key="1">
    <citation type="journal article" date="2020" name="Nature">
        <title>Bacterial chemolithoautotrophy via manganese oxidation.</title>
        <authorList>
            <person name="Yu H."/>
            <person name="Leadbetter J.R."/>
        </authorList>
    </citation>
    <scope>NUCLEOTIDE SEQUENCE [LARGE SCALE GENOMIC DNA]</scope>
    <source>
        <strain evidence="1 2">Mn-1</strain>
    </source>
</reference>
<dbReference type="Proteomes" id="UP000534783">
    <property type="component" value="Unassembled WGS sequence"/>
</dbReference>
<comment type="caution">
    <text evidence="1">The sequence shown here is derived from an EMBL/GenBank/DDBJ whole genome shotgun (WGS) entry which is preliminary data.</text>
</comment>
<dbReference type="RefSeq" id="WP_168063778.1">
    <property type="nucleotide sequence ID" value="NZ_VTOW01000013.1"/>
</dbReference>
<keyword evidence="2" id="KW-1185">Reference proteome</keyword>
<protein>
    <submittedName>
        <fullName evidence="1">Uncharacterized protein</fullName>
    </submittedName>
</protein>
<gene>
    <name evidence="1" type="ORF">MNODULE_23980</name>
</gene>
<dbReference type="EMBL" id="VTOW01000013">
    <property type="protein sequence ID" value="NKE73814.1"/>
    <property type="molecule type" value="Genomic_DNA"/>
</dbReference>
<name>A0A7X6DUX2_9BACT</name>